<dbReference type="AlphaFoldDB" id="A0A179INC1"/>
<feature type="region of interest" description="Disordered" evidence="2">
    <location>
        <begin position="191"/>
        <end position="215"/>
    </location>
</feature>
<dbReference type="InterPro" id="IPR050447">
    <property type="entry name" value="Erg6_SMT_methyltransf"/>
</dbReference>
<evidence type="ECO:0000256" key="1">
    <source>
        <dbReference type="ARBA" id="ARBA00022679"/>
    </source>
</evidence>
<name>A0A179INC1_HYDSH</name>
<comment type="caution">
    <text evidence="4">The sequence shown here is derived from an EMBL/GenBank/DDBJ whole genome shotgun (WGS) entry which is preliminary data.</text>
</comment>
<evidence type="ECO:0000259" key="3">
    <source>
        <dbReference type="Pfam" id="PF08241"/>
    </source>
</evidence>
<dbReference type="CDD" id="cd02440">
    <property type="entry name" value="AdoMet_MTases"/>
    <property type="match status" value="1"/>
</dbReference>
<dbReference type="RefSeq" id="WP_066202073.1">
    <property type="nucleotide sequence ID" value="NZ_CBCSAS010000001.1"/>
</dbReference>
<organism evidence="4 5">
    <name type="scientific">Hydrogenibacillus schlegelii</name>
    <name type="common">Bacillus schlegelii</name>
    <dbReference type="NCBI Taxonomy" id="1484"/>
    <lineage>
        <taxon>Bacteria</taxon>
        <taxon>Bacillati</taxon>
        <taxon>Bacillota</taxon>
        <taxon>Bacilli</taxon>
        <taxon>Bacillales</taxon>
        <taxon>Bacillales Family X. Incertae Sedis</taxon>
        <taxon>Hydrogenibacillus</taxon>
    </lineage>
</organism>
<dbReference type="Proteomes" id="UP000243024">
    <property type="component" value="Unassembled WGS sequence"/>
</dbReference>
<dbReference type="SUPFAM" id="SSF53335">
    <property type="entry name" value="S-adenosyl-L-methionine-dependent methyltransferases"/>
    <property type="match status" value="1"/>
</dbReference>
<dbReference type="STRING" id="1484.SA87_03110"/>
<evidence type="ECO:0000313" key="5">
    <source>
        <dbReference type="Proteomes" id="UP000243024"/>
    </source>
</evidence>
<dbReference type="EMBL" id="JXBB01000034">
    <property type="protein sequence ID" value="OAR03845.1"/>
    <property type="molecule type" value="Genomic_DNA"/>
</dbReference>
<accession>A0A179INC1</accession>
<evidence type="ECO:0000313" key="4">
    <source>
        <dbReference type="EMBL" id="OAR03845.1"/>
    </source>
</evidence>
<feature type="domain" description="Methyltransferase type 11" evidence="3">
    <location>
        <begin position="46"/>
        <end position="138"/>
    </location>
</feature>
<proteinExistence type="predicted"/>
<dbReference type="Pfam" id="PF08241">
    <property type="entry name" value="Methyltransf_11"/>
    <property type="match status" value="1"/>
</dbReference>
<dbReference type="Gene3D" id="3.40.50.150">
    <property type="entry name" value="Vaccinia Virus protein VP39"/>
    <property type="match status" value="1"/>
</dbReference>
<dbReference type="InterPro" id="IPR029063">
    <property type="entry name" value="SAM-dependent_MTases_sf"/>
</dbReference>
<dbReference type="InterPro" id="IPR013216">
    <property type="entry name" value="Methyltransf_11"/>
</dbReference>
<dbReference type="PANTHER" id="PTHR44068">
    <property type="entry name" value="ZGC:194242"/>
    <property type="match status" value="1"/>
</dbReference>
<sequence>MNERIDYLELIARLGIDDAHPGGPLASEAMLAALAASGLRPGARILEVGAGGGRSTVRLAVAGYRVTAVERDSRHVARARARLRASGLDADVFAHDAETLPFPEETFDAVWSESVALFVSDRALREWHRVLRPGGFVLARELVLNTPFPPALKEAFIAFYRIARPFCADDWEQAFRSAGFSRLDVLDRHPLDGRSGRFGPERPPSPRPPDGFFSPDGRLDPEAIAPLNPAFFSGDPRALLPLLQALRTHERLTWTALPHLDAVLFRATKGAPRT</sequence>
<dbReference type="PANTHER" id="PTHR44068:SF11">
    <property type="entry name" value="GERANYL DIPHOSPHATE 2-C-METHYLTRANSFERASE"/>
    <property type="match status" value="1"/>
</dbReference>
<reference evidence="4 5" key="1">
    <citation type="submission" date="2015-09" db="EMBL/GenBank/DDBJ databases">
        <title>Draft genome sequence of Hydrogenibacillus schlegelii DSM 2000.</title>
        <authorList>
            <person name="Hemp J."/>
        </authorList>
    </citation>
    <scope>NUCLEOTIDE SEQUENCE [LARGE SCALE GENOMIC DNA]</scope>
    <source>
        <strain evidence="4 5">MA 48</strain>
    </source>
</reference>
<protein>
    <recommendedName>
        <fullName evidence="3">Methyltransferase type 11 domain-containing protein</fullName>
    </recommendedName>
</protein>
<evidence type="ECO:0000256" key="2">
    <source>
        <dbReference type="SAM" id="MobiDB-lite"/>
    </source>
</evidence>
<dbReference type="GO" id="GO:0008757">
    <property type="term" value="F:S-adenosylmethionine-dependent methyltransferase activity"/>
    <property type="evidence" value="ECO:0007669"/>
    <property type="project" value="InterPro"/>
</dbReference>
<keyword evidence="1" id="KW-0808">Transferase</keyword>
<gene>
    <name evidence="4" type="ORF">SA87_03110</name>
</gene>
<keyword evidence="5" id="KW-1185">Reference proteome</keyword>